<feature type="region of interest" description="Disordered" evidence="1">
    <location>
        <begin position="25"/>
        <end position="58"/>
    </location>
</feature>
<evidence type="ECO:0000256" key="1">
    <source>
        <dbReference type="SAM" id="MobiDB-lite"/>
    </source>
</evidence>
<sequence>MPASLGKVPADFVAGEGWHLPGHILRAGPGRGRAGPGGVESDRIAAARPRPSRSTSAAGRVYWSRAATGRAWRWSAYCYCSA</sequence>
<feature type="compositionally biased region" description="Low complexity" evidence="1">
    <location>
        <begin position="46"/>
        <end position="58"/>
    </location>
</feature>
<name>A0ABY6PBM6_9ACTN</name>
<organism evidence="2 3">
    <name type="scientific">Streptomyces endophytica</name>
    <dbReference type="NCBI Taxonomy" id="2991496"/>
    <lineage>
        <taxon>Bacteria</taxon>
        <taxon>Bacillati</taxon>
        <taxon>Actinomycetota</taxon>
        <taxon>Actinomycetes</taxon>
        <taxon>Kitasatosporales</taxon>
        <taxon>Streptomycetaceae</taxon>
        <taxon>Streptomyces</taxon>
    </lineage>
</organism>
<feature type="compositionally biased region" description="Gly residues" evidence="1">
    <location>
        <begin position="29"/>
        <end position="38"/>
    </location>
</feature>
<proteinExistence type="predicted"/>
<keyword evidence="3" id="KW-1185">Reference proteome</keyword>
<protein>
    <submittedName>
        <fullName evidence="2">Uncharacterized protein</fullName>
    </submittedName>
</protein>
<accession>A0ABY6PBM6</accession>
<gene>
    <name evidence="2" type="ORF">OJ254_14085</name>
</gene>
<evidence type="ECO:0000313" key="3">
    <source>
        <dbReference type="Proteomes" id="UP001164959"/>
    </source>
</evidence>
<reference evidence="2" key="1">
    <citation type="submission" date="2022-11" db="EMBL/GenBank/DDBJ databases">
        <title>Identification and genomic analyses of a novel endophytic actinobacterium Streptomyces endophytica sp. nov. with potential for biocontrol of Yam anthracnose.</title>
        <authorList>
            <person name="Huang X."/>
        </authorList>
    </citation>
    <scope>NUCLEOTIDE SEQUENCE</scope>
    <source>
        <strain evidence="2">HNM0140</strain>
    </source>
</reference>
<dbReference type="EMBL" id="CP110636">
    <property type="protein sequence ID" value="UZJ31243.1"/>
    <property type="molecule type" value="Genomic_DNA"/>
</dbReference>
<dbReference type="RefSeq" id="WP_265362605.1">
    <property type="nucleotide sequence ID" value="NZ_CP110636.1"/>
</dbReference>
<evidence type="ECO:0000313" key="2">
    <source>
        <dbReference type="EMBL" id="UZJ31243.1"/>
    </source>
</evidence>
<dbReference type="Proteomes" id="UP001164959">
    <property type="component" value="Chromosome"/>
</dbReference>